<keyword evidence="1" id="KW-0812">Transmembrane</keyword>
<evidence type="ECO:0008006" key="4">
    <source>
        <dbReference type="Google" id="ProtNLM"/>
    </source>
</evidence>
<feature type="transmembrane region" description="Helical" evidence="1">
    <location>
        <begin position="83"/>
        <end position="103"/>
    </location>
</feature>
<dbReference type="EMBL" id="AP024202">
    <property type="protein sequence ID" value="BCN93904.1"/>
    <property type="molecule type" value="Genomic_DNA"/>
</dbReference>
<dbReference type="InterPro" id="IPR021813">
    <property type="entry name" value="DUF3392"/>
</dbReference>
<accession>A0ABM7MER3</accession>
<keyword evidence="1" id="KW-0472">Membrane</keyword>
<name>A0ABM7MER3_9GAMM</name>
<feature type="transmembrane region" description="Helical" evidence="1">
    <location>
        <begin position="54"/>
        <end position="77"/>
    </location>
</feature>
<keyword evidence="1" id="KW-1133">Transmembrane helix</keyword>
<dbReference type="RefSeq" id="WP_237261388.1">
    <property type="nucleotide sequence ID" value="NZ_AP024202.1"/>
</dbReference>
<reference evidence="2" key="1">
    <citation type="journal article" date="2022" name="Arch. Microbiol.">
        <title>Thiomicrorhabdus immobilis sp. nov., a mesophilic sulfur-oxidizing bacterium isolated from sediment of a brackish lake in northern Japan.</title>
        <authorList>
            <person name="Kojima H."/>
            <person name="Mochizuki J."/>
            <person name="Kanda M."/>
            <person name="Watanabe T."/>
            <person name="Fukui M."/>
        </authorList>
    </citation>
    <scope>NUCLEOTIDE SEQUENCE</scope>
    <source>
        <strain evidence="2">Am19</strain>
    </source>
</reference>
<sequence length="113" mass="12745">MDILGWLNDILLHVSAWMKGYLNQIVLSMVATLLVIYGDNILKMVKQQIGSLKIFLRITLFVAFCAFGFSFITSIAAPFLSNWLAQANAPLLPFIIVLIYYLLGYLAQRKGML</sequence>
<evidence type="ECO:0000313" key="2">
    <source>
        <dbReference type="EMBL" id="BCN93904.1"/>
    </source>
</evidence>
<dbReference type="Pfam" id="PF11872">
    <property type="entry name" value="DUF3392"/>
    <property type="match status" value="1"/>
</dbReference>
<feature type="transmembrane region" description="Helical" evidence="1">
    <location>
        <begin position="20"/>
        <end position="42"/>
    </location>
</feature>
<proteinExistence type="predicted"/>
<protein>
    <recommendedName>
        <fullName evidence="4">DUF3392 domain-containing protein</fullName>
    </recommendedName>
</protein>
<organism evidence="2 3">
    <name type="scientific">Thiomicrorhabdus immobilis</name>
    <dbReference type="NCBI Taxonomy" id="2791037"/>
    <lineage>
        <taxon>Bacteria</taxon>
        <taxon>Pseudomonadati</taxon>
        <taxon>Pseudomonadota</taxon>
        <taxon>Gammaproteobacteria</taxon>
        <taxon>Thiotrichales</taxon>
        <taxon>Piscirickettsiaceae</taxon>
        <taxon>Thiomicrorhabdus</taxon>
    </lineage>
</organism>
<evidence type="ECO:0000256" key="1">
    <source>
        <dbReference type="SAM" id="Phobius"/>
    </source>
</evidence>
<dbReference type="Proteomes" id="UP001054820">
    <property type="component" value="Chromosome"/>
</dbReference>
<evidence type="ECO:0000313" key="3">
    <source>
        <dbReference type="Proteomes" id="UP001054820"/>
    </source>
</evidence>
<keyword evidence="3" id="KW-1185">Reference proteome</keyword>
<gene>
    <name evidence="2" type="ORF">THMIRHAM_16890</name>
</gene>